<dbReference type="Gene3D" id="4.10.60.10">
    <property type="entry name" value="Zinc finger, CCHC-type"/>
    <property type="match status" value="1"/>
</dbReference>
<accession>A0ABQ4ZQ04</accession>
<reference evidence="1" key="2">
    <citation type="submission" date="2022-01" db="EMBL/GenBank/DDBJ databases">
        <authorList>
            <person name="Yamashiro T."/>
            <person name="Shiraishi A."/>
            <person name="Satake H."/>
            <person name="Nakayama K."/>
        </authorList>
    </citation>
    <scope>NUCLEOTIDE SEQUENCE</scope>
</reference>
<keyword evidence="2" id="KW-1185">Reference proteome</keyword>
<dbReference type="Proteomes" id="UP001151760">
    <property type="component" value="Unassembled WGS sequence"/>
</dbReference>
<reference evidence="1" key="1">
    <citation type="journal article" date="2022" name="Int. J. Mol. Sci.">
        <title>Draft Genome of Tanacetum Coccineum: Genomic Comparison of Closely Related Tanacetum-Family Plants.</title>
        <authorList>
            <person name="Yamashiro T."/>
            <person name="Shiraishi A."/>
            <person name="Nakayama K."/>
            <person name="Satake H."/>
        </authorList>
    </citation>
    <scope>NUCLEOTIDE SEQUENCE</scope>
</reference>
<protein>
    <submittedName>
        <fullName evidence="1">Retrovirus-related pol polyprotein from transposon TNT 1-94</fullName>
    </submittedName>
</protein>
<gene>
    <name evidence="1" type="ORF">Tco_0774666</name>
</gene>
<sequence length="277" mass="31776">MITLAEFMTISENSETRKKKYEELSAVEKLQADYDLKATNIVLQGLPPDVYAIDNHHKVAKVIWDRVKLLMQGTSLSLQKRECKLYDEFDKFTHVKGETLYQYYCRFAQLINDTHHQHNNETSLSLTIPVFNLGNDQIACLNKAMAFMSAVVALRFPSTNNQLRTSSNLRNQANIQDGGQAKAVKCYNCQGERHMDRQCTQPKRPRNATWFKEKAMLAEAQESGQILDEEQLAFLVEPRIIDCHDVQPTIIHNAAFQTDDLDAYISTVMISLLLKRF</sequence>
<evidence type="ECO:0000313" key="1">
    <source>
        <dbReference type="EMBL" id="GJS92030.1"/>
    </source>
</evidence>
<dbReference type="EMBL" id="BQNB010011552">
    <property type="protein sequence ID" value="GJS92030.1"/>
    <property type="molecule type" value="Genomic_DNA"/>
</dbReference>
<dbReference type="InterPro" id="IPR036875">
    <property type="entry name" value="Znf_CCHC_sf"/>
</dbReference>
<comment type="caution">
    <text evidence="1">The sequence shown here is derived from an EMBL/GenBank/DDBJ whole genome shotgun (WGS) entry which is preliminary data.</text>
</comment>
<name>A0ABQ4ZQ04_9ASTR</name>
<dbReference type="SUPFAM" id="SSF57756">
    <property type="entry name" value="Retrovirus zinc finger-like domains"/>
    <property type="match status" value="1"/>
</dbReference>
<evidence type="ECO:0000313" key="2">
    <source>
        <dbReference type="Proteomes" id="UP001151760"/>
    </source>
</evidence>
<proteinExistence type="predicted"/>
<organism evidence="1 2">
    <name type="scientific">Tanacetum coccineum</name>
    <dbReference type="NCBI Taxonomy" id="301880"/>
    <lineage>
        <taxon>Eukaryota</taxon>
        <taxon>Viridiplantae</taxon>
        <taxon>Streptophyta</taxon>
        <taxon>Embryophyta</taxon>
        <taxon>Tracheophyta</taxon>
        <taxon>Spermatophyta</taxon>
        <taxon>Magnoliopsida</taxon>
        <taxon>eudicotyledons</taxon>
        <taxon>Gunneridae</taxon>
        <taxon>Pentapetalae</taxon>
        <taxon>asterids</taxon>
        <taxon>campanulids</taxon>
        <taxon>Asterales</taxon>
        <taxon>Asteraceae</taxon>
        <taxon>Asteroideae</taxon>
        <taxon>Anthemideae</taxon>
        <taxon>Anthemidinae</taxon>
        <taxon>Tanacetum</taxon>
    </lineage>
</organism>